<dbReference type="AlphaFoldDB" id="A0A9Q3BH09"/>
<sequence length="120" mass="12705">MPLQHLAPARKTKYQARAQAALTPTPRAPLDGTPAVSQLKAQLDGGPNLEGAAPSREEGPGEDDEEGRRILCTGGPTLAQTNKPVPNQSEPSLLAIMQKMTQIMDDIQAASSSEASRLHL</sequence>
<dbReference type="EMBL" id="AVOT02000894">
    <property type="protein sequence ID" value="MBW0464837.1"/>
    <property type="molecule type" value="Genomic_DNA"/>
</dbReference>
<comment type="caution">
    <text evidence="2">The sequence shown here is derived from an EMBL/GenBank/DDBJ whole genome shotgun (WGS) entry which is preliminary data.</text>
</comment>
<protein>
    <submittedName>
        <fullName evidence="2">Uncharacterized protein</fullName>
    </submittedName>
</protein>
<feature type="compositionally biased region" description="Polar residues" evidence="1">
    <location>
        <begin position="78"/>
        <end position="89"/>
    </location>
</feature>
<gene>
    <name evidence="2" type="ORF">O181_004552</name>
</gene>
<evidence type="ECO:0000256" key="1">
    <source>
        <dbReference type="SAM" id="MobiDB-lite"/>
    </source>
</evidence>
<proteinExistence type="predicted"/>
<evidence type="ECO:0000313" key="2">
    <source>
        <dbReference type="EMBL" id="MBW0464837.1"/>
    </source>
</evidence>
<organism evidence="2 3">
    <name type="scientific">Austropuccinia psidii MF-1</name>
    <dbReference type="NCBI Taxonomy" id="1389203"/>
    <lineage>
        <taxon>Eukaryota</taxon>
        <taxon>Fungi</taxon>
        <taxon>Dikarya</taxon>
        <taxon>Basidiomycota</taxon>
        <taxon>Pucciniomycotina</taxon>
        <taxon>Pucciniomycetes</taxon>
        <taxon>Pucciniales</taxon>
        <taxon>Sphaerophragmiaceae</taxon>
        <taxon>Austropuccinia</taxon>
    </lineage>
</organism>
<evidence type="ECO:0000313" key="3">
    <source>
        <dbReference type="Proteomes" id="UP000765509"/>
    </source>
</evidence>
<dbReference type="Proteomes" id="UP000765509">
    <property type="component" value="Unassembled WGS sequence"/>
</dbReference>
<keyword evidence="3" id="KW-1185">Reference proteome</keyword>
<feature type="region of interest" description="Disordered" evidence="1">
    <location>
        <begin position="1"/>
        <end position="89"/>
    </location>
</feature>
<accession>A0A9Q3BH09</accession>
<name>A0A9Q3BH09_9BASI</name>
<reference evidence="2" key="1">
    <citation type="submission" date="2021-03" db="EMBL/GenBank/DDBJ databases">
        <title>Draft genome sequence of rust myrtle Austropuccinia psidii MF-1, a brazilian biotype.</title>
        <authorList>
            <person name="Quecine M.C."/>
            <person name="Pachon D.M.R."/>
            <person name="Bonatelli M.L."/>
            <person name="Correr F.H."/>
            <person name="Franceschini L.M."/>
            <person name="Leite T.F."/>
            <person name="Margarido G.R.A."/>
            <person name="Almeida C.A."/>
            <person name="Ferrarezi J.A."/>
            <person name="Labate C.A."/>
        </authorList>
    </citation>
    <scope>NUCLEOTIDE SEQUENCE</scope>
    <source>
        <strain evidence="2">MF-1</strain>
    </source>
</reference>